<dbReference type="STRING" id="5643.A0A060S4H3"/>
<evidence type="ECO:0000256" key="1">
    <source>
        <dbReference type="SAM" id="MobiDB-lite"/>
    </source>
</evidence>
<dbReference type="AlphaFoldDB" id="A0A060S4H3"/>
<gene>
    <name evidence="2" type="ORF">BN946_scf184976.g26</name>
</gene>
<evidence type="ECO:0008006" key="4">
    <source>
        <dbReference type="Google" id="ProtNLM"/>
    </source>
</evidence>
<dbReference type="HOGENOM" id="CLU_043561_1_1_1"/>
<protein>
    <recommendedName>
        <fullName evidence="4">BTB domain-containing protein</fullName>
    </recommendedName>
</protein>
<dbReference type="Proteomes" id="UP000029665">
    <property type="component" value="Unassembled WGS sequence"/>
</dbReference>
<accession>A0A060S4H3</accession>
<dbReference type="Gene3D" id="3.30.710.10">
    <property type="entry name" value="Potassium Channel Kv1.1, Chain A"/>
    <property type="match status" value="1"/>
</dbReference>
<evidence type="ECO:0000313" key="2">
    <source>
        <dbReference type="EMBL" id="CDO69307.1"/>
    </source>
</evidence>
<keyword evidence="3" id="KW-1185">Reference proteome</keyword>
<proteinExistence type="predicted"/>
<comment type="caution">
    <text evidence="2">The sequence shown here is derived from an EMBL/GenBank/DDBJ whole genome shotgun (WGS) entry which is preliminary data.</text>
</comment>
<feature type="compositionally biased region" description="Acidic residues" evidence="1">
    <location>
        <begin position="108"/>
        <end position="125"/>
    </location>
</feature>
<reference evidence="2" key="1">
    <citation type="submission" date="2014-01" db="EMBL/GenBank/DDBJ databases">
        <title>The genome of the white-rot fungus Pycnoporus cinnabarinus: a basidiomycete model with a versatile arsenal for lignocellulosic biomass breakdown.</title>
        <authorList>
            <person name="Levasseur A."/>
            <person name="Lomascolo A."/>
            <person name="Ruiz-Duenas F.J."/>
            <person name="Uzan E."/>
            <person name="Piumi F."/>
            <person name="Kues U."/>
            <person name="Ram A.F.J."/>
            <person name="Murat C."/>
            <person name="Haon M."/>
            <person name="Benoit I."/>
            <person name="Arfi Y."/>
            <person name="Chevret D."/>
            <person name="Drula E."/>
            <person name="Kwon M.J."/>
            <person name="Gouret P."/>
            <person name="Lesage-Meessen L."/>
            <person name="Lombard V."/>
            <person name="Mariette J."/>
            <person name="Noirot C."/>
            <person name="Park J."/>
            <person name="Patyshakuliyeva A."/>
            <person name="Wieneger R.A.B."/>
            <person name="Wosten H.A.B."/>
            <person name="Martin F."/>
            <person name="Coutinho P.M."/>
            <person name="de Vries R."/>
            <person name="Martinez A.T."/>
            <person name="Klopp C."/>
            <person name="Pontarotti P."/>
            <person name="Henrissat B."/>
            <person name="Record E."/>
        </authorList>
    </citation>
    <scope>NUCLEOTIDE SEQUENCE [LARGE SCALE GENOMIC DNA]</scope>
    <source>
        <strain evidence="2">BRFM137</strain>
    </source>
</reference>
<feature type="region of interest" description="Disordered" evidence="1">
    <location>
        <begin position="89"/>
        <end position="180"/>
    </location>
</feature>
<dbReference type="EMBL" id="CCBP010000035">
    <property type="protein sequence ID" value="CDO69307.1"/>
    <property type="molecule type" value="Genomic_DNA"/>
</dbReference>
<feature type="compositionally biased region" description="Basic and acidic residues" evidence="1">
    <location>
        <begin position="145"/>
        <end position="166"/>
    </location>
</feature>
<dbReference type="OrthoDB" id="6359816at2759"/>
<evidence type="ECO:0000313" key="3">
    <source>
        <dbReference type="Proteomes" id="UP000029665"/>
    </source>
</evidence>
<sequence>MPPPTIPAQVEVRPVASASREELLRAALLASASGKSFEDLKFYVFSRRTRDGNVDRPLPVLANSVLLRKASSHFDYLFTHAGFAESETVDIDEPYPSSRPKNSADYDYGSDSDLDDESENEDIDATDIQSQVGRDPEPSTGPGGSDDHSAKQDDLEGQDNERKGVNGHENAIQQSQTASSGRFGRRGQVVFLNGIAYKTWKAFVLYTYLGEKELTFAPLRSEGKSSIALYIGTQSVLPCSPKSLYRLAEKYDIASLKDLAAEEIKKRLHPYNILPEIFSTFTSVYPPIEELQLEYLQQHMGDEVIKDTLPVWIEALAKGHLPVGSERIISRLLLSGPVRNLKSCPAGCNSTYVCNNCRRSF</sequence>
<feature type="compositionally biased region" description="Polar residues" evidence="1">
    <location>
        <begin position="171"/>
        <end position="180"/>
    </location>
</feature>
<dbReference type="InterPro" id="IPR011333">
    <property type="entry name" value="SKP1/BTB/POZ_sf"/>
</dbReference>
<name>A0A060S4H3_PYCCI</name>
<organism evidence="2 3">
    <name type="scientific">Pycnoporus cinnabarinus</name>
    <name type="common">Cinnabar-red polypore</name>
    <name type="synonym">Trametes cinnabarina</name>
    <dbReference type="NCBI Taxonomy" id="5643"/>
    <lineage>
        <taxon>Eukaryota</taxon>
        <taxon>Fungi</taxon>
        <taxon>Dikarya</taxon>
        <taxon>Basidiomycota</taxon>
        <taxon>Agaricomycotina</taxon>
        <taxon>Agaricomycetes</taxon>
        <taxon>Polyporales</taxon>
        <taxon>Polyporaceae</taxon>
        <taxon>Trametes</taxon>
    </lineage>
</organism>
<dbReference type="OMA" id="NGHENAI"/>